<reference evidence="9" key="1">
    <citation type="submission" date="2025-08" db="UniProtKB">
        <authorList>
            <consortium name="RefSeq"/>
        </authorList>
    </citation>
    <scope>IDENTIFICATION</scope>
</reference>
<keyword evidence="6" id="KW-0732">Signal</keyword>
<feature type="transmembrane region" description="Helical" evidence="5">
    <location>
        <begin position="81"/>
        <end position="103"/>
    </location>
</feature>
<proteinExistence type="predicted"/>
<evidence type="ECO:0000313" key="8">
    <source>
        <dbReference type="Proteomes" id="UP001652625"/>
    </source>
</evidence>
<dbReference type="RefSeq" id="XP_065655397.1">
    <property type="nucleotide sequence ID" value="XM_065799325.1"/>
</dbReference>
<dbReference type="GeneID" id="100212592"/>
<evidence type="ECO:0000256" key="1">
    <source>
        <dbReference type="ARBA" id="ARBA00004141"/>
    </source>
</evidence>
<dbReference type="PANTHER" id="PTHR23510:SF16">
    <property type="entry name" value="MAJOR FACILITATOR SUPERFAMILY (MFS) PROFILE DOMAIN-CONTAINING PROTEIN"/>
    <property type="match status" value="1"/>
</dbReference>
<feature type="transmembrane region" description="Helical" evidence="5">
    <location>
        <begin position="510"/>
        <end position="530"/>
    </location>
</feature>
<organism evidence="8 9">
    <name type="scientific">Hydra vulgaris</name>
    <name type="common">Hydra</name>
    <name type="synonym">Hydra attenuata</name>
    <dbReference type="NCBI Taxonomy" id="6087"/>
    <lineage>
        <taxon>Eukaryota</taxon>
        <taxon>Metazoa</taxon>
        <taxon>Cnidaria</taxon>
        <taxon>Hydrozoa</taxon>
        <taxon>Hydroidolina</taxon>
        <taxon>Anthoathecata</taxon>
        <taxon>Aplanulata</taxon>
        <taxon>Hydridae</taxon>
        <taxon>Hydra</taxon>
    </lineage>
</organism>
<evidence type="ECO:0000256" key="3">
    <source>
        <dbReference type="ARBA" id="ARBA00022989"/>
    </source>
</evidence>
<evidence type="ECO:0000256" key="4">
    <source>
        <dbReference type="ARBA" id="ARBA00023136"/>
    </source>
</evidence>
<feature type="transmembrane region" description="Helical" evidence="5">
    <location>
        <begin position="364"/>
        <end position="390"/>
    </location>
</feature>
<dbReference type="SUPFAM" id="SSF103473">
    <property type="entry name" value="MFS general substrate transporter"/>
    <property type="match status" value="1"/>
</dbReference>
<feature type="transmembrane region" description="Helical" evidence="5">
    <location>
        <begin position="141"/>
        <end position="162"/>
    </location>
</feature>
<feature type="transmembrane region" description="Helical" evidence="5">
    <location>
        <begin position="201"/>
        <end position="223"/>
    </location>
</feature>
<sequence>MILFFLLIFLNNLADQKAACIRRYRSNDTLHLKFQIINTVKNAACILKMSLTQQPAFDSRFENLEKDAVFIRKRKATVACFITRMFLLGAEYAIILPSIWLYLKKFNVEPWFLGIVIAVYPFAAIISLPVVGYFFDKLKRIKEIILILNSFEIIGNIVYAIPISKWMVFMGRFLAGLGDGFYACATSEVVHTYPVSQRTGIFALLELGRVLGITFGPALNFFLSKVDIQIGGWRIDSGTSPGLFMALLWILCQVITVYYTSNLSLLIEERARYYPNIKLDTRGLNFDSSKESKRMRETSLCESVNDEEPLISQTKLSFKLYKSTNGALYVDDNLTEEESWAESNNSDFSTSLNSSKILPPKSDFLKLFLTLCTTEILCIFYADLVLWLAQTEFEVLLPLITQESYNWGENYVSVVYMVGGVWLMVVFFLIYKFAEKLKIKDQHFILISLIFTVLALLLMMCEQIPDSKDIKKRLPIFISICVFIFSTIPLNLVAVKSLVSKLTPREKQGLAQGVYSSIGRVALIMGPILASAAFNHLIIFATVMSVLCIIGLVWFVLNLGNIRRKIALMDLRNS</sequence>
<keyword evidence="8" id="KW-1185">Reference proteome</keyword>
<feature type="signal peptide" evidence="6">
    <location>
        <begin position="1"/>
        <end position="18"/>
    </location>
</feature>
<protein>
    <submittedName>
        <fullName evidence="9">Uncharacterized protein LOC100212592 isoform X3</fullName>
    </submittedName>
</protein>
<comment type="subcellular location">
    <subcellularLocation>
        <location evidence="1">Membrane</location>
        <topology evidence="1">Multi-pass membrane protein</topology>
    </subcellularLocation>
</comment>
<dbReference type="PROSITE" id="PS50850">
    <property type="entry name" value="MFS"/>
    <property type="match status" value="1"/>
</dbReference>
<feature type="transmembrane region" description="Helical" evidence="5">
    <location>
        <begin position="476"/>
        <end position="498"/>
    </location>
</feature>
<keyword evidence="4 5" id="KW-0472">Membrane</keyword>
<dbReference type="Proteomes" id="UP001652625">
    <property type="component" value="Chromosome 06"/>
</dbReference>
<gene>
    <name evidence="9" type="primary">LOC100212592</name>
</gene>
<name>A0ABM4C1I1_HYDVU</name>
<feature type="domain" description="Major facilitator superfamily (MFS) profile" evidence="7">
    <location>
        <begin position="77"/>
        <end position="563"/>
    </location>
</feature>
<dbReference type="InterPro" id="IPR051068">
    <property type="entry name" value="MFS_Domain-Containing_Protein"/>
</dbReference>
<feature type="chain" id="PRO_5047354580" evidence="6">
    <location>
        <begin position="19"/>
        <end position="574"/>
    </location>
</feature>
<feature type="transmembrane region" description="Helical" evidence="5">
    <location>
        <begin position="536"/>
        <end position="557"/>
    </location>
</feature>
<keyword evidence="3 5" id="KW-1133">Transmembrane helix</keyword>
<evidence type="ECO:0000313" key="9">
    <source>
        <dbReference type="RefSeq" id="XP_065655397.1"/>
    </source>
</evidence>
<dbReference type="InterPro" id="IPR011701">
    <property type="entry name" value="MFS"/>
</dbReference>
<evidence type="ECO:0000256" key="6">
    <source>
        <dbReference type="SAM" id="SignalP"/>
    </source>
</evidence>
<keyword evidence="2 5" id="KW-0812">Transmembrane</keyword>
<dbReference type="Pfam" id="PF07690">
    <property type="entry name" value="MFS_1"/>
    <property type="match status" value="1"/>
</dbReference>
<feature type="transmembrane region" description="Helical" evidence="5">
    <location>
        <begin position="443"/>
        <end position="460"/>
    </location>
</feature>
<feature type="transmembrane region" description="Helical" evidence="5">
    <location>
        <begin position="410"/>
        <end position="431"/>
    </location>
</feature>
<evidence type="ECO:0000259" key="7">
    <source>
        <dbReference type="PROSITE" id="PS50850"/>
    </source>
</evidence>
<dbReference type="InterPro" id="IPR020846">
    <property type="entry name" value="MFS_dom"/>
</dbReference>
<dbReference type="InterPro" id="IPR036259">
    <property type="entry name" value="MFS_trans_sf"/>
</dbReference>
<feature type="transmembrane region" description="Helical" evidence="5">
    <location>
        <begin position="243"/>
        <end position="267"/>
    </location>
</feature>
<dbReference type="Gene3D" id="1.20.1250.20">
    <property type="entry name" value="MFS general substrate transporter like domains"/>
    <property type="match status" value="1"/>
</dbReference>
<dbReference type="PANTHER" id="PTHR23510">
    <property type="entry name" value="INNER MEMBRANE TRANSPORT PROTEIN YAJR"/>
    <property type="match status" value="1"/>
</dbReference>
<accession>A0ABM4C1I1</accession>
<evidence type="ECO:0000256" key="5">
    <source>
        <dbReference type="SAM" id="Phobius"/>
    </source>
</evidence>
<evidence type="ECO:0000256" key="2">
    <source>
        <dbReference type="ARBA" id="ARBA00022692"/>
    </source>
</evidence>
<feature type="transmembrane region" description="Helical" evidence="5">
    <location>
        <begin position="110"/>
        <end position="135"/>
    </location>
</feature>